<dbReference type="InterPro" id="IPR036397">
    <property type="entry name" value="RNaseH_sf"/>
</dbReference>
<reference evidence="2 3" key="1">
    <citation type="journal article" date="2023" name="Int. J. Syst. Evol. Microbiol.">
        <title>Streptococcus sciuri sp. nov., Staphylococcus marylandisciuri sp. nov. and Staphylococcus americanisciuri sp. nov., isolated from faeces of eastern grey squirrel (Sciurus carolinensis).</title>
        <authorList>
            <person name="Volokhov D.V."/>
            <person name="Zagorodnyaya T.A."/>
            <person name="Furtak V.A."/>
            <person name="Nattanmai G."/>
            <person name="Randall L."/>
            <person name="Jose S."/>
            <person name="Gao Y."/>
            <person name="Eisenberg T."/>
            <person name="Delmonte P."/>
            <person name="Blom J."/>
            <person name="Mitchell K.K."/>
        </authorList>
    </citation>
    <scope>NUCLEOTIDE SEQUENCE [LARGE SCALE GENOMIC DNA]</scope>
    <source>
        <strain evidence="2 3">GRT3</strain>
    </source>
</reference>
<proteinExistence type="predicted"/>
<dbReference type="SUPFAM" id="SSF52113">
    <property type="entry name" value="BRCT domain"/>
    <property type="match status" value="1"/>
</dbReference>
<comment type="caution">
    <text evidence="2">The sequence shown here is derived from an EMBL/GenBank/DDBJ whole genome shotgun (WGS) entry which is preliminary data.</text>
</comment>
<dbReference type="PANTHER" id="PTHR30231">
    <property type="entry name" value="DNA POLYMERASE III SUBUNIT EPSILON"/>
    <property type="match status" value="1"/>
</dbReference>
<dbReference type="EMBL" id="JANUXY010000012">
    <property type="protein sequence ID" value="MCS4487231.1"/>
    <property type="molecule type" value="Genomic_DNA"/>
</dbReference>
<protein>
    <submittedName>
        <fullName evidence="2">Exonuclease domain-containing protein</fullName>
    </submittedName>
</protein>
<dbReference type="Proteomes" id="UP001205609">
    <property type="component" value="Unassembled WGS sequence"/>
</dbReference>
<dbReference type="SMART" id="SM00479">
    <property type="entry name" value="EXOIII"/>
    <property type="match status" value="1"/>
</dbReference>
<dbReference type="PANTHER" id="PTHR30231:SF42">
    <property type="entry name" value="EXONUCLEASE"/>
    <property type="match status" value="1"/>
</dbReference>
<sequence>MIILKKYDIAVLDFETMNEYTNSPCEVGISLIKDLSIEHVYSSYINPPNNKYSDKNAKIHNIPKDIILNAPSFKSVFQEIETLLGSAFLIVAHNASFDISVLKHTAQTCNLSPKSYMYIDSVNIFRNFHSGISVSMNNLCDIYNIDKSNLHSAKYDIVALSKMLISLAENNGFSNCLELIQNMDNQYIRFSHLMNALRSISKQKSSFDKPSMKITDINKLPVEHENLILQNKNIVFTGNFDIPKEKLMVLSRKNGAYIKNNVSTKTNILVEGEQDDKYKDENGLVSKQRKARAFIHQGIDIQIIDEITLLSYLKGSLKDD</sequence>
<feature type="domain" description="Exonuclease" evidence="1">
    <location>
        <begin position="8"/>
        <end position="173"/>
    </location>
</feature>
<evidence type="ECO:0000259" key="1">
    <source>
        <dbReference type="SMART" id="SM00479"/>
    </source>
</evidence>
<dbReference type="Gene3D" id="3.40.50.10190">
    <property type="entry name" value="BRCT domain"/>
    <property type="match status" value="1"/>
</dbReference>
<name>A0ABT2F416_9STAP</name>
<gene>
    <name evidence="2" type="ORF">NXS11_10175</name>
</gene>
<keyword evidence="2" id="KW-0269">Exonuclease</keyword>
<keyword evidence="2" id="KW-0378">Hydrolase</keyword>
<evidence type="ECO:0000313" key="3">
    <source>
        <dbReference type="Proteomes" id="UP001205609"/>
    </source>
</evidence>
<dbReference type="GO" id="GO:0004527">
    <property type="term" value="F:exonuclease activity"/>
    <property type="evidence" value="ECO:0007669"/>
    <property type="project" value="UniProtKB-KW"/>
</dbReference>
<dbReference type="InterPro" id="IPR036420">
    <property type="entry name" value="BRCT_dom_sf"/>
</dbReference>
<dbReference type="Pfam" id="PF00929">
    <property type="entry name" value="RNase_T"/>
    <property type="match status" value="1"/>
</dbReference>
<dbReference type="Gene3D" id="3.30.420.10">
    <property type="entry name" value="Ribonuclease H-like superfamily/Ribonuclease H"/>
    <property type="match status" value="1"/>
</dbReference>
<organism evidence="2 3">
    <name type="scientific">Staphylococcus americanisciuri</name>
    <dbReference type="NCBI Taxonomy" id="2973940"/>
    <lineage>
        <taxon>Bacteria</taxon>
        <taxon>Bacillati</taxon>
        <taxon>Bacillota</taxon>
        <taxon>Bacilli</taxon>
        <taxon>Bacillales</taxon>
        <taxon>Staphylococcaceae</taxon>
        <taxon>Staphylococcus</taxon>
    </lineage>
</organism>
<keyword evidence="3" id="KW-1185">Reference proteome</keyword>
<accession>A0ABT2F416</accession>
<dbReference type="SUPFAM" id="SSF53098">
    <property type="entry name" value="Ribonuclease H-like"/>
    <property type="match status" value="1"/>
</dbReference>
<dbReference type="CDD" id="cd17748">
    <property type="entry name" value="BRCT_DNA_ligase_like"/>
    <property type="match status" value="1"/>
</dbReference>
<dbReference type="InterPro" id="IPR013520">
    <property type="entry name" value="Ribonucl_H"/>
</dbReference>
<dbReference type="InterPro" id="IPR012337">
    <property type="entry name" value="RNaseH-like_sf"/>
</dbReference>
<evidence type="ECO:0000313" key="2">
    <source>
        <dbReference type="EMBL" id="MCS4487231.1"/>
    </source>
</evidence>
<keyword evidence="2" id="KW-0540">Nuclease</keyword>